<dbReference type="RefSeq" id="XP_018005807.1">
    <property type="nucleotide sequence ID" value="XM_018145824.1"/>
</dbReference>
<reference evidence="2 3" key="1">
    <citation type="submission" date="2015-06" db="EMBL/GenBank/DDBJ databases">
        <title>Draft genome of the ant-associated black yeast Phialophora attae CBS 131958.</title>
        <authorList>
            <person name="Moreno L.F."/>
            <person name="Stielow B.J."/>
            <person name="de Hoog S."/>
            <person name="Vicente V.A."/>
            <person name="Weiss V.A."/>
            <person name="de Vries M."/>
            <person name="Cruz L.M."/>
            <person name="Souza E.M."/>
        </authorList>
    </citation>
    <scope>NUCLEOTIDE SEQUENCE [LARGE SCALE GENOMIC DNA]</scope>
    <source>
        <strain evidence="2 3">CBS 131958</strain>
    </source>
</reference>
<dbReference type="AlphaFoldDB" id="A0A0N1P4I7"/>
<dbReference type="Proteomes" id="UP000038010">
    <property type="component" value="Unassembled WGS sequence"/>
</dbReference>
<organism evidence="2 3">
    <name type="scientific">Cyphellophora attinorum</name>
    <dbReference type="NCBI Taxonomy" id="1664694"/>
    <lineage>
        <taxon>Eukaryota</taxon>
        <taxon>Fungi</taxon>
        <taxon>Dikarya</taxon>
        <taxon>Ascomycota</taxon>
        <taxon>Pezizomycotina</taxon>
        <taxon>Eurotiomycetes</taxon>
        <taxon>Chaetothyriomycetidae</taxon>
        <taxon>Chaetothyriales</taxon>
        <taxon>Cyphellophoraceae</taxon>
        <taxon>Cyphellophora</taxon>
    </lineage>
</organism>
<evidence type="ECO:0000256" key="1">
    <source>
        <dbReference type="SAM" id="MobiDB-lite"/>
    </source>
</evidence>
<accession>A0A0N1P4I7</accession>
<evidence type="ECO:0000313" key="2">
    <source>
        <dbReference type="EMBL" id="KPI45844.1"/>
    </source>
</evidence>
<evidence type="ECO:0000313" key="3">
    <source>
        <dbReference type="Proteomes" id="UP000038010"/>
    </source>
</evidence>
<sequence length="223" mass="24861">MDDGITTHAESMADFKKVASHALGVPHDNNLSVTELQERFAALHPPLQSPYGSQPPSIRSITDQVAEVKKIASELLGIPDGNSLSLEEFQDELKFAAIDSAFSPPLGTSDEHTPHFKKLIARLEACREEIEAFQKRTQIAFAAVSLFWLSLHVSNRDTKEKVEAMKKRCCEVFDDYMWPGSHKLYLRGMCGENAENKPETVVEKDKIPEQSRDSGDTSSSTRL</sequence>
<feature type="region of interest" description="Disordered" evidence="1">
    <location>
        <begin position="197"/>
        <end position="223"/>
    </location>
</feature>
<dbReference type="EMBL" id="LFJN01000001">
    <property type="protein sequence ID" value="KPI45844.1"/>
    <property type="molecule type" value="Genomic_DNA"/>
</dbReference>
<dbReference type="VEuPathDB" id="FungiDB:AB675_559"/>
<keyword evidence="3" id="KW-1185">Reference proteome</keyword>
<name>A0A0N1P4I7_9EURO</name>
<feature type="compositionally biased region" description="Basic and acidic residues" evidence="1">
    <location>
        <begin position="197"/>
        <end position="215"/>
    </location>
</feature>
<proteinExistence type="predicted"/>
<protein>
    <submittedName>
        <fullName evidence="2">Uncharacterized protein</fullName>
    </submittedName>
</protein>
<dbReference type="GeneID" id="28737693"/>
<gene>
    <name evidence="2" type="ORF">AB675_559</name>
</gene>
<comment type="caution">
    <text evidence="2">The sequence shown here is derived from an EMBL/GenBank/DDBJ whole genome shotgun (WGS) entry which is preliminary data.</text>
</comment>